<reference evidence="2 3" key="1">
    <citation type="submission" date="2014-02" db="EMBL/GenBank/DDBJ databases">
        <title>The genome sequence of the entomopathogenic fungus Metarhizium robertsii ARSEF 2575.</title>
        <authorList>
            <person name="Giuliano Garisto Donzelli B."/>
            <person name="Roe B.A."/>
            <person name="Macmil S.L."/>
            <person name="Krasnoff S.B."/>
            <person name="Gibson D.M."/>
        </authorList>
    </citation>
    <scope>NUCLEOTIDE SEQUENCE [LARGE SCALE GENOMIC DNA]</scope>
    <source>
        <strain evidence="2 3">ARSEF 2575</strain>
    </source>
</reference>
<dbReference type="PANTHER" id="PTHR23272:SF104">
    <property type="entry name" value="HAT FAMILY DIMERISATION DOMAIN CONTAINING PROTEIN, EXPRESSED"/>
    <property type="match status" value="1"/>
</dbReference>
<organism evidence="2 3">
    <name type="scientific">Metarhizium robertsii</name>
    <dbReference type="NCBI Taxonomy" id="568076"/>
    <lineage>
        <taxon>Eukaryota</taxon>
        <taxon>Fungi</taxon>
        <taxon>Dikarya</taxon>
        <taxon>Ascomycota</taxon>
        <taxon>Pezizomycotina</taxon>
        <taxon>Sordariomycetes</taxon>
        <taxon>Hypocreomycetidae</taxon>
        <taxon>Hypocreales</taxon>
        <taxon>Clavicipitaceae</taxon>
        <taxon>Metarhizium</taxon>
    </lineage>
</organism>
<comment type="caution">
    <text evidence="2">The sequence shown here is derived from an EMBL/GenBank/DDBJ whole genome shotgun (WGS) entry which is preliminary data.</text>
</comment>
<evidence type="ECO:0000259" key="1">
    <source>
        <dbReference type="Pfam" id="PF05699"/>
    </source>
</evidence>
<dbReference type="InterPro" id="IPR012337">
    <property type="entry name" value="RNaseH-like_sf"/>
</dbReference>
<feature type="domain" description="HAT C-terminal dimerisation" evidence="1">
    <location>
        <begin position="184"/>
        <end position="251"/>
    </location>
</feature>
<dbReference type="EMBL" id="JELW01000273">
    <property type="protein sequence ID" value="EXU94518.1"/>
    <property type="molecule type" value="Genomic_DNA"/>
</dbReference>
<name>A0A014PFZ0_9HYPO</name>
<accession>A0A014PFZ0</accession>
<evidence type="ECO:0000313" key="3">
    <source>
        <dbReference type="Proteomes" id="UP000030151"/>
    </source>
</evidence>
<dbReference type="OrthoDB" id="4961408at2759"/>
<evidence type="ECO:0000313" key="2">
    <source>
        <dbReference type="EMBL" id="EXU94518.1"/>
    </source>
</evidence>
<dbReference type="AlphaFoldDB" id="A0A014PFZ0"/>
<protein>
    <submittedName>
        <fullName evidence="2">HAT family dimerization domain protein</fullName>
    </submittedName>
</protein>
<dbReference type="HOGENOM" id="CLU_009123_4_5_1"/>
<dbReference type="Proteomes" id="UP000030151">
    <property type="component" value="Unassembled WGS sequence"/>
</dbReference>
<sequence length="267" mass="30578">MLQTALSLRDAIDGYFNKWMEADCAGDELSAEDWIILEKIKSFLEKLKMTTKALESSFATLDNVLLAMDFMLGQFEAGKEAHVDDPMMGPMYNSGWAKLDKYYRLTDESPAGELEKGVVELSKKLIQTLWEEYKPVESPLPPRDPPSKTTNEFLNWRNKHLQPSLIMDEYERYCKSERTYGFTSALSWWLEETQQKNYPNLSKMAVDILSIPAMSAEPERLFSGAKITITDRRNRLGSDVIEALECLKSWFRIQDFQVDDVSVAAVG</sequence>
<gene>
    <name evidence="2" type="ORF">X797_012412</name>
</gene>
<dbReference type="PANTHER" id="PTHR23272">
    <property type="entry name" value="BED FINGER-RELATED"/>
    <property type="match status" value="1"/>
</dbReference>
<dbReference type="GO" id="GO:0046983">
    <property type="term" value="F:protein dimerization activity"/>
    <property type="evidence" value="ECO:0007669"/>
    <property type="project" value="InterPro"/>
</dbReference>
<dbReference type="SUPFAM" id="SSF53098">
    <property type="entry name" value="Ribonuclease H-like"/>
    <property type="match status" value="1"/>
</dbReference>
<proteinExistence type="predicted"/>
<dbReference type="Pfam" id="PF05699">
    <property type="entry name" value="Dimer_Tnp_hAT"/>
    <property type="match status" value="1"/>
</dbReference>
<dbReference type="InterPro" id="IPR008906">
    <property type="entry name" value="HATC_C_dom"/>
</dbReference>